<dbReference type="Proteomes" id="UP000258016">
    <property type="component" value="Chromosome"/>
</dbReference>
<dbReference type="Pfam" id="PF13417">
    <property type="entry name" value="GST_N_3"/>
    <property type="match status" value="1"/>
</dbReference>
<dbReference type="InterPro" id="IPR010987">
    <property type="entry name" value="Glutathione-S-Trfase_C-like"/>
</dbReference>
<proteinExistence type="predicted"/>
<dbReference type="GeneID" id="303485335"/>
<dbReference type="CDD" id="cd03196">
    <property type="entry name" value="GST_C_5"/>
    <property type="match status" value="1"/>
</dbReference>
<organism evidence="3 4">
    <name type="scientific">Blastomonas fulva</name>
    <dbReference type="NCBI Taxonomy" id="1550728"/>
    <lineage>
        <taxon>Bacteria</taxon>
        <taxon>Pseudomonadati</taxon>
        <taxon>Pseudomonadota</taxon>
        <taxon>Alphaproteobacteria</taxon>
        <taxon>Sphingomonadales</taxon>
        <taxon>Sphingomonadaceae</taxon>
        <taxon>Blastomonas</taxon>
    </lineage>
</organism>
<dbReference type="PANTHER" id="PTHR43968">
    <property type="match status" value="1"/>
</dbReference>
<dbReference type="PANTHER" id="PTHR43968:SF6">
    <property type="entry name" value="GLUTATHIONE S-TRANSFERASE OMEGA"/>
    <property type="match status" value="1"/>
</dbReference>
<dbReference type="PROSITE" id="PS50405">
    <property type="entry name" value="GST_CTER"/>
    <property type="match status" value="1"/>
</dbReference>
<protein>
    <submittedName>
        <fullName evidence="3">Glutathione S-transferase</fullName>
    </submittedName>
</protein>
<dbReference type="Gene3D" id="1.20.1050.10">
    <property type="match status" value="1"/>
</dbReference>
<reference evidence="3 4" key="1">
    <citation type="submission" date="2017-03" db="EMBL/GenBank/DDBJ databases">
        <title>Complete genome sequence of Blastomonas fulva degrading microcsystin LR.</title>
        <authorList>
            <person name="Lee H.-g."/>
            <person name="Jin L."/>
            <person name="oh H.-M."/>
        </authorList>
    </citation>
    <scope>NUCLEOTIDE SEQUENCE [LARGE SCALE GENOMIC DNA]</scope>
    <source>
        <strain evidence="3 4">T2</strain>
    </source>
</reference>
<dbReference type="Gene3D" id="3.40.30.10">
    <property type="entry name" value="Glutaredoxin"/>
    <property type="match status" value="1"/>
</dbReference>
<dbReference type="InterPro" id="IPR004045">
    <property type="entry name" value="Glutathione_S-Trfase_N"/>
</dbReference>
<evidence type="ECO:0000259" key="1">
    <source>
        <dbReference type="PROSITE" id="PS50404"/>
    </source>
</evidence>
<evidence type="ECO:0000313" key="4">
    <source>
        <dbReference type="Proteomes" id="UP000258016"/>
    </source>
</evidence>
<dbReference type="SUPFAM" id="SSF52833">
    <property type="entry name" value="Thioredoxin-like"/>
    <property type="match status" value="1"/>
</dbReference>
<keyword evidence="4" id="KW-1185">Reference proteome</keyword>
<evidence type="ECO:0000313" key="3">
    <source>
        <dbReference type="EMBL" id="ASR51256.1"/>
    </source>
</evidence>
<dbReference type="SUPFAM" id="SSF47616">
    <property type="entry name" value="GST C-terminal domain-like"/>
    <property type="match status" value="1"/>
</dbReference>
<feature type="domain" description="GST C-terminal" evidence="2">
    <location>
        <begin position="74"/>
        <end position="199"/>
    </location>
</feature>
<accession>A0ABM6M5J5</accession>
<dbReference type="PROSITE" id="PS50404">
    <property type="entry name" value="GST_NTER"/>
    <property type="match status" value="1"/>
</dbReference>
<dbReference type="InterPro" id="IPR036249">
    <property type="entry name" value="Thioredoxin-like_sf"/>
</dbReference>
<evidence type="ECO:0000259" key="2">
    <source>
        <dbReference type="PROSITE" id="PS50405"/>
    </source>
</evidence>
<dbReference type="RefSeq" id="WP_117351986.1">
    <property type="nucleotide sequence ID" value="NZ_CP020083.1"/>
</dbReference>
<dbReference type="CDD" id="cd03060">
    <property type="entry name" value="GST_N_Omega_like"/>
    <property type="match status" value="1"/>
</dbReference>
<dbReference type="InterPro" id="IPR040079">
    <property type="entry name" value="Glutathione_S-Trfase"/>
</dbReference>
<gene>
    <name evidence="3" type="ORF">B5J99_07040</name>
</gene>
<dbReference type="SFLD" id="SFLDS00019">
    <property type="entry name" value="Glutathione_Transferase_(cytos"/>
    <property type="match status" value="1"/>
</dbReference>
<dbReference type="Pfam" id="PF13410">
    <property type="entry name" value="GST_C_2"/>
    <property type="match status" value="1"/>
</dbReference>
<dbReference type="InterPro" id="IPR050983">
    <property type="entry name" value="GST_Omega/HSP26"/>
</dbReference>
<feature type="domain" description="GST N-terminal" evidence="1">
    <location>
        <begin position="3"/>
        <end position="82"/>
    </location>
</feature>
<sequence length="210" mass="23433">MTPLPILYTFRRCPYAMRARMALLASGQEVELREIILRAKPQAMLDASPKGTVPVLMLANGQVIAESLEIMRWALAARDPEDWLAGDDAALIAANDGPFKHHLDRYKYPSRYPGDSVDHRAGGLEHLEALEARLADQPYLCGDQRALADIALFPFVRQFAATDADWFAAQDLPRVQRWLESLVQSDLFAAAMIRPVPWQPGDAPILFASH</sequence>
<dbReference type="InterPro" id="IPR036282">
    <property type="entry name" value="Glutathione-S-Trfase_C_sf"/>
</dbReference>
<name>A0ABM6M5J5_9SPHN</name>
<dbReference type="EMBL" id="CP020083">
    <property type="protein sequence ID" value="ASR51256.1"/>
    <property type="molecule type" value="Genomic_DNA"/>
</dbReference>